<keyword evidence="5" id="KW-0648">Protein biosynthesis</keyword>
<evidence type="ECO:0000259" key="4">
    <source>
        <dbReference type="Pfam" id="PF03449"/>
    </source>
</evidence>
<feature type="non-terminal residue" evidence="5">
    <location>
        <position position="1"/>
    </location>
</feature>
<dbReference type="SUPFAM" id="SSF46557">
    <property type="entry name" value="GreA transcript cleavage protein, N-terminal domain"/>
    <property type="match status" value="1"/>
</dbReference>
<accession>A0A3B1CYG9</accession>
<dbReference type="SUPFAM" id="SSF54534">
    <property type="entry name" value="FKBP-like"/>
    <property type="match status" value="1"/>
</dbReference>
<dbReference type="Pfam" id="PF01272">
    <property type="entry name" value="GreA_GreB"/>
    <property type="match status" value="1"/>
</dbReference>
<sequence>ARAEGDLKENTEYHGQRETQGMMQAKINLLKSKLGNCFIANKADMPKGVVNFGSIVTIKDLSDGMEERYELVGPGEEDYTTEPMKILTSSPIAQGLVGKKVGDTSEVEIPSGSLKMEIVAIED</sequence>
<evidence type="ECO:0000259" key="3">
    <source>
        <dbReference type="Pfam" id="PF01272"/>
    </source>
</evidence>
<gene>
    <name evidence="5" type="ORF">MNBD_PLANCTO02-1868</name>
</gene>
<dbReference type="InterPro" id="IPR036805">
    <property type="entry name" value="Tscrpt_elong_fac_GreA/B_N_sf"/>
</dbReference>
<dbReference type="GO" id="GO:0003677">
    <property type="term" value="F:DNA binding"/>
    <property type="evidence" value="ECO:0007669"/>
    <property type="project" value="InterPro"/>
</dbReference>
<dbReference type="InterPro" id="IPR023459">
    <property type="entry name" value="Tscrpt_elong_fac_GreA/B_fam"/>
</dbReference>
<dbReference type="InterPro" id="IPR001437">
    <property type="entry name" value="Tscrpt_elong_fac_GreA/B_C"/>
</dbReference>
<keyword evidence="2" id="KW-0804">Transcription</keyword>
<organism evidence="5">
    <name type="scientific">hydrothermal vent metagenome</name>
    <dbReference type="NCBI Taxonomy" id="652676"/>
    <lineage>
        <taxon>unclassified sequences</taxon>
        <taxon>metagenomes</taxon>
        <taxon>ecological metagenomes</taxon>
    </lineage>
</organism>
<reference evidence="5" key="1">
    <citation type="submission" date="2018-06" db="EMBL/GenBank/DDBJ databases">
        <authorList>
            <person name="Zhirakovskaya E."/>
        </authorList>
    </citation>
    <scope>NUCLEOTIDE SEQUENCE</scope>
</reference>
<protein>
    <submittedName>
        <fullName evidence="5">Transcription elongation factor GreA</fullName>
    </submittedName>
</protein>
<evidence type="ECO:0000256" key="2">
    <source>
        <dbReference type="ARBA" id="ARBA00023163"/>
    </source>
</evidence>
<dbReference type="PANTHER" id="PTHR30437:SF4">
    <property type="entry name" value="TRANSCRIPTION ELONGATION FACTOR GREA"/>
    <property type="match status" value="1"/>
</dbReference>
<dbReference type="PIRSF" id="PIRSF006092">
    <property type="entry name" value="GreA_GreB"/>
    <property type="match status" value="1"/>
</dbReference>
<dbReference type="GO" id="GO:0006354">
    <property type="term" value="P:DNA-templated transcription elongation"/>
    <property type="evidence" value="ECO:0007669"/>
    <property type="project" value="TreeGrafter"/>
</dbReference>
<feature type="domain" description="Transcription elongation factor GreA/GreB C-terminal" evidence="3">
    <location>
        <begin position="46"/>
        <end position="122"/>
    </location>
</feature>
<evidence type="ECO:0000313" key="5">
    <source>
        <dbReference type="EMBL" id="VAX35686.1"/>
    </source>
</evidence>
<name>A0A3B1CYG9_9ZZZZ</name>
<dbReference type="InterPro" id="IPR036953">
    <property type="entry name" value="GreA/GreB_C_sf"/>
</dbReference>
<dbReference type="GO" id="GO:0003746">
    <property type="term" value="F:translation elongation factor activity"/>
    <property type="evidence" value="ECO:0007669"/>
    <property type="project" value="UniProtKB-KW"/>
</dbReference>
<dbReference type="GO" id="GO:0032784">
    <property type="term" value="P:regulation of DNA-templated transcription elongation"/>
    <property type="evidence" value="ECO:0007669"/>
    <property type="project" value="InterPro"/>
</dbReference>
<evidence type="ECO:0000256" key="1">
    <source>
        <dbReference type="ARBA" id="ARBA00023015"/>
    </source>
</evidence>
<dbReference type="InterPro" id="IPR022691">
    <property type="entry name" value="Tscrpt_elong_fac_GreA/B_N"/>
</dbReference>
<dbReference type="PANTHER" id="PTHR30437">
    <property type="entry name" value="TRANSCRIPTION ELONGATION FACTOR GREA"/>
    <property type="match status" value="1"/>
</dbReference>
<feature type="domain" description="Transcription elongation factor GreA/GreB N-terminal" evidence="4">
    <location>
        <begin position="1"/>
        <end position="37"/>
    </location>
</feature>
<dbReference type="GO" id="GO:0070063">
    <property type="term" value="F:RNA polymerase binding"/>
    <property type="evidence" value="ECO:0007669"/>
    <property type="project" value="InterPro"/>
</dbReference>
<dbReference type="Pfam" id="PF03449">
    <property type="entry name" value="GreA_GreB_N"/>
    <property type="match status" value="1"/>
</dbReference>
<keyword evidence="5" id="KW-0251">Elongation factor</keyword>
<dbReference type="EMBL" id="UOGL01000006">
    <property type="protein sequence ID" value="VAX35686.1"/>
    <property type="molecule type" value="Genomic_DNA"/>
</dbReference>
<proteinExistence type="predicted"/>
<dbReference type="Gene3D" id="3.10.50.30">
    <property type="entry name" value="Transcription elongation factor, GreA/GreB, C-terminal domain"/>
    <property type="match status" value="1"/>
</dbReference>
<dbReference type="AlphaFoldDB" id="A0A3B1CYG9"/>
<dbReference type="Gene3D" id="1.10.287.180">
    <property type="entry name" value="Transcription elongation factor, GreA/GreB, N-terminal domain"/>
    <property type="match status" value="1"/>
</dbReference>
<keyword evidence="1" id="KW-0805">Transcription regulation</keyword>